<evidence type="ECO:0000259" key="9">
    <source>
        <dbReference type="Pfam" id="PF07715"/>
    </source>
</evidence>
<keyword evidence="6 7" id="KW-0998">Cell outer membrane</keyword>
<evidence type="ECO:0000256" key="2">
    <source>
        <dbReference type="ARBA" id="ARBA00022448"/>
    </source>
</evidence>
<feature type="domain" description="Outer membrane protein beta-barrel" evidence="10">
    <location>
        <begin position="373"/>
        <end position="782"/>
    </location>
</feature>
<dbReference type="AlphaFoldDB" id="A0A1M7ZZH5"/>
<dbReference type="PANTHER" id="PTHR40980">
    <property type="entry name" value="PLUG DOMAIN-CONTAINING PROTEIN"/>
    <property type="match status" value="1"/>
</dbReference>
<keyword evidence="5 7" id="KW-0472">Membrane</keyword>
<feature type="domain" description="TonB-dependent receptor plug" evidence="9">
    <location>
        <begin position="139"/>
        <end position="217"/>
    </location>
</feature>
<keyword evidence="11" id="KW-0675">Receptor</keyword>
<dbReference type="Pfam" id="PF13715">
    <property type="entry name" value="CarbopepD_reg_2"/>
    <property type="match status" value="1"/>
</dbReference>
<comment type="subcellular location">
    <subcellularLocation>
        <location evidence="1 7">Cell outer membrane</location>
        <topology evidence="1 7">Multi-pass membrane protein</topology>
    </subcellularLocation>
</comment>
<dbReference type="SUPFAM" id="SSF56935">
    <property type="entry name" value="Porins"/>
    <property type="match status" value="1"/>
</dbReference>
<dbReference type="GO" id="GO:0009279">
    <property type="term" value="C:cell outer membrane"/>
    <property type="evidence" value="ECO:0007669"/>
    <property type="project" value="UniProtKB-SubCell"/>
</dbReference>
<keyword evidence="2 7" id="KW-0813">Transport</keyword>
<dbReference type="STRING" id="416016.SAMN05443547_2595"/>
<dbReference type="PANTHER" id="PTHR40980:SF4">
    <property type="entry name" value="TONB-DEPENDENT RECEPTOR-LIKE BETA-BARREL DOMAIN-CONTAINING PROTEIN"/>
    <property type="match status" value="1"/>
</dbReference>
<dbReference type="Pfam" id="PF07715">
    <property type="entry name" value="Plug"/>
    <property type="match status" value="1"/>
</dbReference>
<keyword evidence="3 7" id="KW-1134">Transmembrane beta strand</keyword>
<dbReference type="EMBL" id="FRYK01000006">
    <property type="protein sequence ID" value="SHO74210.1"/>
    <property type="molecule type" value="Genomic_DNA"/>
</dbReference>
<evidence type="ECO:0000313" key="11">
    <source>
        <dbReference type="EMBL" id="SHO74210.1"/>
    </source>
</evidence>
<evidence type="ECO:0000256" key="4">
    <source>
        <dbReference type="ARBA" id="ARBA00022692"/>
    </source>
</evidence>
<evidence type="ECO:0000256" key="8">
    <source>
        <dbReference type="SAM" id="MobiDB-lite"/>
    </source>
</evidence>
<dbReference type="InterPro" id="IPR036942">
    <property type="entry name" value="Beta-barrel_TonB_sf"/>
</dbReference>
<dbReference type="SUPFAM" id="SSF49464">
    <property type="entry name" value="Carboxypeptidase regulatory domain-like"/>
    <property type="match status" value="1"/>
</dbReference>
<accession>A0A1M7ZZH5</accession>
<reference evidence="12" key="1">
    <citation type="submission" date="2016-12" db="EMBL/GenBank/DDBJ databases">
        <authorList>
            <person name="Varghese N."/>
            <person name="Submissions S."/>
        </authorList>
    </citation>
    <scope>NUCLEOTIDE SEQUENCE [LARGE SCALE GENOMIC DNA]</scope>
    <source>
        <strain evidence="12">DSM 18830</strain>
    </source>
</reference>
<evidence type="ECO:0000256" key="6">
    <source>
        <dbReference type="ARBA" id="ARBA00023237"/>
    </source>
</evidence>
<evidence type="ECO:0000256" key="3">
    <source>
        <dbReference type="ARBA" id="ARBA00022452"/>
    </source>
</evidence>
<evidence type="ECO:0000256" key="1">
    <source>
        <dbReference type="ARBA" id="ARBA00004571"/>
    </source>
</evidence>
<dbReference type="Proteomes" id="UP000184611">
    <property type="component" value="Unassembled WGS sequence"/>
</dbReference>
<organism evidence="11 12">
    <name type="scientific">Flavobacterium cucumis</name>
    <dbReference type="NCBI Taxonomy" id="416016"/>
    <lineage>
        <taxon>Bacteria</taxon>
        <taxon>Pseudomonadati</taxon>
        <taxon>Bacteroidota</taxon>
        <taxon>Flavobacteriia</taxon>
        <taxon>Flavobacteriales</taxon>
        <taxon>Flavobacteriaceae</taxon>
        <taxon>Flavobacterium</taxon>
    </lineage>
</organism>
<dbReference type="InterPro" id="IPR041700">
    <property type="entry name" value="OMP_b-brl_3"/>
</dbReference>
<proteinExistence type="inferred from homology"/>
<evidence type="ECO:0000256" key="7">
    <source>
        <dbReference type="PROSITE-ProRule" id="PRU01360"/>
    </source>
</evidence>
<evidence type="ECO:0000256" key="5">
    <source>
        <dbReference type="ARBA" id="ARBA00023136"/>
    </source>
</evidence>
<dbReference type="InterPro" id="IPR037066">
    <property type="entry name" value="Plug_dom_sf"/>
</dbReference>
<dbReference type="InterPro" id="IPR039426">
    <property type="entry name" value="TonB-dep_rcpt-like"/>
</dbReference>
<keyword evidence="4 7" id="KW-0812">Transmembrane</keyword>
<protein>
    <submittedName>
        <fullName evidence="11">Outer membrane receptor proteins, mostly Fe transport</fullName>
    </submittedName>
</protein>
<keyword evidence="12" id="KW-1185">Reference proteome</keyword>
<dbReference type="InterPro" id="IPR008969">
    <property type="entry name" value="CarboxyPept-like_regulatory"/>
</dbReference>
<evidence type="ECO:0000259" key="10">
    <source>
        <dbReference type="Pfam" id="PF14905"/>
    </source>
</evidence>
<evidence type="ECO:0000313" key="12">
    <source>
        <dbReference type="Proteomes" id="UP000184611"/>
    </source>
</evidence>
<name>A0A1M7ZZH5_9FLAO</name>
<sequence length="808" mass="90753">MTLSLLFGVATYAQRPEGKKITISGKVLEKGTNLPLEYATIVFEDVTTKQLSGGITDENGVFKFDIVAGNYNARAEFISFKNAPIAQKSFSEDTNLGTIFLAPDVAELNEINIIAERSTVEIKLDKRVYNVGKDMMVKGGTVSDVLDNVPSVTVDAEGTVALRGNENVKILIDGRPSGLAGINIADALKLLPADAVEKVEVITNPSARYDAEGGGGIINIVIRKGKANGLNGSIMANVGDPETYGVSANLNKKGDTFNLFSNFGYNYRNNPGNSLTDAQYFNNDGTTNGYVYERRTNKRLYEGYNANFGIDLNLTKSLVWTNALTFRENTGKNPDNVFFNNFDANLNPVSIRNRFNNQKSDEFSIEYASNFVKKFKKDGHQLNVDIAISKNNENEFATITDQVLGDPSSLDIDLTTNINKQQRNLFQADYVLPIGKDGRFEAGYRGSFLNNLTDFAVTPDTNNFSNELEYVENVNAFYAQYGSKINKFSYFLGLRFEDSNIEVNSISLDDYNTKKYNNLFPSATLNYEFSETSSFSLSYSKRINRPRGRFLNPVSSLASNINIFRGNPDLDPSLTDAFDIGYLKRWNKLTFNTSAYINITNDSFQFVRINSGIVDGGIPVIFSSPINLAKEYRAGFEFNLNYTPYKWWRLNGNFNAFRNETQGDYSYVDPNGVIDIQNFDNVAYTWFARINSKITLPYKIDWQTNGSYIAPQTNAQGKSLGIASMNLAFSKDILKDKATIAFNVSDVFNSRKRIMETQIPNVVSSYSEMQWRERQVMLTFTYRFNKQKNERDRQPREDNGGEEYMGKP</sequence>
<comment type="similarity">
    <text evidence="7">Belongs to the TonB-dependent receptor family.</text>
</comment>
<dbReference type="PROSITE" id="PS52016">
    <property type="entry name" value="TONB_DEPENDENT_REC_3"/>
    <property type="match status" value="1"/>
</dbReference>
<dbReference type="Pfam" id="PF14905">
    <property type="entry name" value="OMP_b-brl_3"/>
    <property type="match status" value="1"/>
</dbReference>
<gene>
    <name evidence="11" type="ORF">SAMN05443547_2595</name>
</gene>
<dbReference type="Gene3D" id="2.40.170.20">
    <property type="entry name" value="TonB-dependent receptor, beta-barrel domain"/>
    <property type="match status" value="1"/>
</dbReference>
<feature type="region of interest" description="Disordered" evidence="8">
    <location>
        <begin position="787"/>
        <end position="808"/>
    </location>
</feature>
<dbReference type="Gene3D" id="2.170.130.10">
    <property type="entry name" value="TonB-dependent receptor, plug domain"/>
    <property type="match status" value="1"/>
</dbReference>
<dbReference type="Gene3D" id="2.60.40.1120">
    <property type="entry name" value="Carboxypeptidase-like, regulatory domain"/>
    <property type="match status" value="1"/>
</dbReference>
<dbReference type="InterPro" id="IPR012910">
    <property type="entry name" value="Plug_dom"/>
</dbReference>